<accession>A0A917E3H9</accession>
<dbReference type="EMBL" id="BMHP01000013">
    <property type="protein sequence ID" value="GGE00136.1"/>
    <property type="molecule type" value="Genomic_DNA"/>
</dbReference>
<keyword evidence="2" id="KW-1185">Reference proteome</keyword>
<reference evidence="1" key="2">
    <citation type="submission" date="2020-09" db="EMBL/GenBank/DDBJ databases">
        <authorList>
            <person name="Sun Q."/>
            <person name="Zhou Y."/>
        </authorList>
    </citation>
    <scope>NUCLEOTIDE SEQUENCE</scope>
    <source>
        <strain evidence="1">CGMCC 1.15178</strain>
    </source>
</reference>
<dbReference type="Proteomes" id="UP000612456">
    <property type="component" value="Unassembled WGS sequence"/>
</dbReference>
<dbReference type="SUPFAM" id="SSF82171">
    <property type="entry name" value="DPP6 N-terminal domain-like"/>
    <property type="match status" value="1"/>
</dbReference>
<comment type="caution">
    <text evidence="1">The sequence shown here is derived from an EMBL/GenBank/DDBJ whole genome shotgun (WGS) entry which is preliminary data.</text>
</comment>
<proteinExistence type="predicted"/>
<sequence length="265" mass="30710">MYHIDLSNKWICFYGETGLQIFDFEGRELFALQQSVLAISTAPDGFVWLAFNINSEQVECRLINISTKKTASIYLNDPMTGMVPDGEHAVELLDIPERKDGICLCFSDAQCSIKTYFIAENNGQLEIFEELEDDFYPMCFSDDGRQMLTRTFSDFDGVFRVYSIPEWKVLGEVNFPDEESMFSMTGYYLNEHTALIYEENKEDYCCLNTASMRLENLEIDWNGYDTGINDEILKDYRISKSGDELFIRAKHPDEEEGYYWVANQS</sequence>
<gene>
    <name evidence="1" type="ORF">GCM10010911_68850</name>
</gene>
<protein>
    <submittedName>
        <fullName evidence="1">Uncharacterized protein</fullName>
    </submittedName>
</protein>
<evidence type="ECO:0000313" key="1">
    <source>
        <dbReference type="EMBL" id="GGE00136.1"/>
    </source>
</evidence>
<reference evidence="1" key="1">
    <citation type="journal article" date="2014" name="Int. J. Syst. Evol. Microbiol.">
        <title>Complete genome sequence of Corynebacterium casei LMG S-19264T (=DSM 44701T), isolated from a smear-ripened cheese.</title>
        <authorList>
            <consortium name="US DOE Joint Genome Institute (JGI-PGF)"/>
            <person name="Walter F."/>
            <person name="Albersmeier A."/>
            <person name="Kalinowski J."/>
            <person name="Ruckert C."/>
        </authorList>
    </citation>
    <scope>NUCLEOTIDE SEQUENCE</scope>
    <source>
        <strain evidence="1">CGMCC 1.15178</strain>
    </source>
</reference>
<evidence type="ECO:0000313" key="2">
    <source>
        <dbReference type="Proteomes" id="UP000612456"/>
    </source>
</evidence>
<dbReference type="AlphaFoldDB" id="A0A917E3H9"/>
<organism evidence="1 2">
    <name type="scientific">Paenibacillus nasutitermitis</name>
    <dbReference type="NCBI Taxonomy" id="1652958"/>
    <lineage>
        <taxon>Bacteria</taxon>
        <taxon>Bacillati</taxon>
        <taxon>Bacillota</taxon>
        <taxon>Bacilli</taxon>
        <taxon>Bacillales</taxon>
        <taxon>Paenibacillaceae</taxon>
        <taxon>Paenibacillus</taxon>
    </lineage>
</organism>
<name>A0A917E3H9_9BACL</name>